<dbReference type="InterPro" id="IPR016918">
    <property type="entry name" value="UCP029394"/>
</dbReference>
<comment type="caution">
    <text evidence="2">The sequence shown here is derived from an EMBL/GenBank/DDBJ whole genome shotgun (WGS) entry which is preliminary data.</text>
</comment>
<gene>
    <name evidence="2" type="ORF">BI344_02005</name>
</gene>
<reference evidence="2 3" key="1">
    <citation type="submission" date="2016-09" db="EMBL/GenBank/DDBJ databases">
        <title>Chromobacterium muskegensis sp. nov., an insecticidal bacterium isolated from Sphagnum bogs.</title>
        <authorList>
            <person name="Sparks M.E."/>
            <person name="Blackburn M.B."/>
            <person name="Gundersen-Rindal D.E."/>
            <person name="Mitchell A."/>
            <person name="Farrar R."/>
            <person name="Kuhar D."/>
        </authorList>
    </citation>
    <scope>NUCLEOTIDE SEQUENCE [LARGE SCALE GENOMIC DNA]</scope>
    <source>
        <strain evidence="2 3">14B-1</strain>
    </source>
</reference>
<evidence type="ECO:0000313" key="3">
    <source>
        <dbReference type="Proteomes" id="UP000180280"/>
    </source>
</evidence>
<name>A0ABX3CH14_9NEIS</name>
<dbReference type="Proteomes" id="UP000180280">
    <property type="component" value="Unassembled WGS sequence"/>
</dbReference>
<dbReference type="RefSeq" id="WP_071111287.1">
    <property type="nucleotide sequence ID" value="NZ_MKCT01000001.1"/>
</dbReference>
<feature type="domain" description="DUF4440" evidence="1">
    <location>
        <begin position="28"/>
        <end position="123"/>
    </location>
</feature>
<keyword evidence="3" id="KW-1185">Reference proteome</keyword>
<dbReference type="PIRSF" id="PIRSF029394">
    <property type="entry name" value="UCP029394"/>
    <property type="match status" value="1"/>
</dbReference>
<protein>
    <recommendedName>
        <fullName evidence="1">DUF4440 domain-containing protein</fullName>
    </recommendedName>
</protein>
<dbReference type="SUPFAM" id="SSF54427">
    <property type="entry name" value="NTF2-like"/>
    <property type="match status" value="1"/>
</dbReference>
<dbReference type="InterPro" id="IPR027843">
    <property type="entry name" value="DUF4440"/>
</dbReference>
<evidence type="ECO:0000259" key="1">
    <source>
        <dbReference type="Pfam" id="PF14534"/>
    </source>
</evidence>
<proteinExistence type="predicted"/>
<dbReference type="InterPro" id="IPR032710">
    <property type="entry name" value="NTF2-like_dom_sf"/>
</dbReference>
<dbReference type="Gene3D" id="3.10.450.50">
    <property type="match status" value="1"/>
</dbReference>
<dbReference type="Pfam" id="PF14534">
    <property type="entry name" value="DUF4440"/>
    <property type="match status" value="1"/>
</dbReference>
<evidence type="ECO:0000313" key="2">
    <source>
        <dbReference type="EMBL" id="OHX21330.1"/>
    </source>
</evidence>
<dbReference type="EMBL" id="MKCT01000001">
    <property type="protein sequence ID" value="OHX21330.1"/>
    <property type="molecule type" value="Genomic_DNA"/>
</dbReference>
<organism evidence="2 3">
    <name type="scientific">Chromobacterium sphagni</name>
    <dbReference type="NCBI Taxonomy" id="1903179"/>
    <lineage>
        <taxon>Bacteria</taxon>
        <taxon>Pseudomonadati</taxon>
        <taxon>Pseudomonadota</taxon>
        <taxon>Betaproteobacteria</taxon>
        <taxon>Neisseriales</taxon>
        <taxon>Chromobacteriaceae</taxon>
        <taxon>Chromobacterium</taxon>
    </lineage>
</organism>
<sequence>MNQEASEVFACVADTLTQIQHWLGDGPQSARELEALMACFAPEFSMITPRGERLDRDGLCAFFEVAAGSRPGLAIALDGMELVWPGPDCAMVAYGETQTLGDGSGNYRLASVALQRDGAGGWRWRHLQETGRPG</sequence>
<accession>A0ABX3CH14</accession>